<dbReference type="AlphaFoldDB" id="A0A7G9GMM0"/>
<reference evidence="1 2" key="1">
    <citation type="submission" date="2020-08" db="EMBL/GenBank/DDBJ databases">
        <authorList>
            <person name="Liu C."/>
            <person name="Sun Q."/>
        </authorList>
    </citation>
    <scope>NUCLEOTIDE SEQUENCE [LARGE SCALE GENOMIC DNA]</scope>
    <source>
        <strain evidence="1 2">NSJ-61</strain>
    </source>
</reference>
<proteinExistence type="predicted"/>
<keyword evidence="2" id="KW-1185">Reference proteome</keyword>
<name>A0A7G9GMM0_9FIRM</name>
<dbReference type="RefSeq" id="WP_117453685.1">
    <property type="nucleotide sequence ID" value="NZ_CP060636.1"/>
</dbReference>
<dbReference type="Proteomes" id="UP000515856">
    <property type="component" value="Chromosome"/>
</dbReference>
<sequence>MLFTLVKQDDTYQVQENGHLIYTIVQEKEGNLINILLKNPYEDVVLSFYQIKKWYHILPVLKSHEFTMYEQEEKIGELRKSKNGFDMIYHDVTYHIYGGRHAAKRSVIIFDRQMQVAEFTIEENSCTVNFSNGVFGSIYALCMYLFMEIMKENEFEEEAYLDHYQGMYMRSI</sequence>
<dbReference type="KEGG" id="ehn:H9Q80_17685"/>
<dbReference type="EMBL" id="CP060636">
    <property type="protein sequence ID" value="QNM12052.1"/>
    <property type="molecule type" value="Genomic_DNA"/>
</dbReference>
<evidence type="ECO:0000313" key="1">
    <source>
        <dbReference type="EMBL" id="QNM12052.1"/>
    </source>
</evidence>
<evidence type="ECO:0000313" key="2">
    <source>
        <dbReference type="Proteomes" id="UP000515856"/>
    </source>
</evidence>
<accession>A0A7G9GMM0</accession>
<gene>
    <name evidence="1" type="ORF">H9Q80_17685</name>
</gene>
<organism evidence="1 2">
    <name type="scientific">[Eubacterium] hominis</name>
    <dbReference type="NCBI Taxonomy" id="2764325"/>
    <lineage>
        <taxon>Bacteria</taxon>
        <taxon>Bacillati</taxon>
        <taxon>Bacillota</taxon>
        <taxon>Erysipelotrichia</taxon>
        <taxon>Erysipelotrichales</taxon>
        <taxon>Erysipelotrichaceae</taxon>
        <taxon>Amedibacillus</taxon>
    </lineage>
</organism>
<protein>
    <submittedName>
        <fullName evidence="1">Uncharacterized protein</fullName>
    </submittedName>
</protein>